<proteinExistence type="predicted"/>
<evidence type="ECO:0000256" key="1">
    <source>
        <dbReference type="SAM" id="SignalP"/>
    </source>
</evidence>
<evidence type="ECO:0000313" key="3">
    <source>
        <dbReference type="Proteomes" id="UP000189475"/>
    </source>
</evidence>
<reference evidence="2 3" key="1">
    <citation type="submission" date="2017-02" db="EMBL/GenBank/DDBJ databases">
        <authorList>
            <person name="Peterson S.W."/>
        </authorList>
    </citation>
    <scope>NUCLEOTIDE SEQUENCE [LARGE SCALE GENOMIC DNA]</scope>
    <source>
        <strain evidence="2 3">CECT 9027</strain>
    </source>
</reference>
<feature type="signal peptide" evidence="1">
    <location>
        <begin position="1"/>
        <end position="21"/>
    </location>
</feature>
<dbReference type="PROSITE" id="PS51257">
    <property type="entry name" value="PROKAR_LIPOPROTEIN"/>
    <property type="match status" value="1"/>
</dbReference>
<keyword evidence="1" id="KW-0732">Signal</keyword>
<dbReference type="OrthoDB" id="194242at2"/>
<dbReference type="STRING" id="1918946.VPAL9027_02591"/>
<evidence type="ECO:0000313" key="2">
    <source>
        <dbReference type="EMBL" id="SJL84600.1"/>
    </source>
</evidence>
<feature type="chain" id="PRO_5012571314" description="PEGA domain-containing protein" evidence="1">
    <location>
        <begin position="22"/>
        <end position="154"/>
    </location>
</feature>
<sequence>MKKSILLLTLTAILMTGCGSIINGSTQNMSIQAQPASANIQLLSSNGATIYESTGTLFYDLKRKKGFFQGANYNLKISALGYEPQIIPITSSANGWYLAGNLLFGGFVGWLIVDPATGGMWALEAHNGQDIESLKVMLKKDATLDQLSSAKKVQ</sequence>
<dbReference type="RefSeq" id="WP_077314950.1">
    <property type="nucleotide sequence ID" value="NZ_AP024888.1"/>
</dbReference>
<keyword evidence="3" id="KW-1185">Reference proteome</keyword>
<dbReference type="EMBL" id="FUFT01000005">
    <property type="protein sequence ID" value="SJL84600.1"/>
    <property type="molecule type" value="Genomic_DNA"/>
</dbReference>
<dbReference type="AlphaFoldDB" id="A0A1R4B6R2"/>
<evidence type="ECO:0008006" key="4">
    <source>
        <dbReference type="Google" id="ProtNLM"/>
    </source>
</evidence>
<organism evidence="2 3">
    <name type="scientific">Vibrio palustris</name>
    <dbReference type="NCBI Taxonomy" id="1918946"/>
    <lineage>
        <taxon>Bacteria</taxon>
        <taxon>Pseudomonadati</taxon>
        <taxon>Pseudomonadota</taxon>
        <taxon>Gammaproteobacteria</taxon>
        <taxon>Vibrionales</taxon>
        <taxon>Vibrionaceae</taxon>
        <taxon>Vibrio</taxon>
    </lineage>
</organism>
<gene>
    <name evidence="2" type="ORF">VPAL9027_02591</name>
</gene>
<dbReference type="Proteomes" id="UP000189475">
    <property type="component" value="Unassembled WGS sequence"/>
</dbReference>
<protein>
    <recommendedName>
        <fullName evidence="4">PEGA domain-containing protein</fullName>
    </recommendedName>
</protein>
<accession>A0A1R4B6R2</accession>
<name>A0A1R4B6R2_9VIBR</name>